<evidence type="ECO:0000256" key="16">
    <source>
        <dbReference type="ARBA" id="ARBA00060858"/>
    </source>
</evidence>
<keyword evidence="8" id="KW-0325">Glycoprotein</keyword>
<dbReference type="EC" id="3.2.1.46" evidence="4"/>
<dbReference type="PROSITE" id="PS00572">
    <property type="entry name" value="GLYCOSYL_HYDROL_F1_1"/>
    <property type="match status" value="5"/>
</dbReference>
<comment type="caution">
    <text evidence="23">The sequence shown here is derived from an EMBL/GenBank/DDBJ whole genome shotgun (WGS) entry which is preliminary data.</text>
</comment>
<accession>A0A834C108</accession>
<evidence type="ECO:0000256" key="10">
    <source>
        <dbReference type="ARBA" id="ARBA00033698"/>
    </source>
</evidence>
<evidence type="ECO:0000256" key="19">
    <source>
        <dbReference type="ARBA" id="ARBA00081896"/>
    </source>
</evidence>
<dbReference type="InterPro" id="IPR001360">
    <property type="entry name" value="Glyco_hydro_1"/>
</dbReference>
<dbReference type="EC" id="3.2.1.45" evidence="5"/>
<evidence type="ECO:0000256" key="7">
    <source>
        <dbReference type="ARBA" id="ARBA00022801"/>
    </source>
</evidence>
<evidence type="ECO:0000256" key="13">
    <source>
        <dbReference type="ARBA" id="ARBA00051414"/>
    </source>
</evidence>
<dbReference type="GO" id="GO:0008422">
    <property type="term" value="F:beta-glucosidase activity"/>
    <property type="evidence" value="ECO:0007669"/>
    <property type="project" value="UniProtKB-EC"/>
</dbReference>
<feature type="active site" description="Nucleophile" evidence="21">
    <location>
        <position position="1511"/>
    </location>
</feature>
<evidence type="ECO:0000256" key="14">
    <source>
        <dbReference type="ARBA" id="ARBA00051666"/>
    </source>
</evidence>
<reference evidence="23" key="1">
    <citation type="journal article" name="BMC Genomics">
        <title>Long-read sequencing and de novo genome assembly of marine medaka (Oryzias melastigma).</title>
        <authorList>
            <person name="Liang P."/>
            <person name="Saqib H.S.A."/>
            <person name="Ni X."/>
            <person name="Shen Y."/>
        </authorList>
    </citation>
    <scope>NUCLEOTIDE SEQUENCE</scope>
    <source>
        <strain evidence="23">Bigg-433</strain>
    </source>
</reference>
<evidence type="ECO:0000313" key="23">
    <source>
        <dbReference type="EMBL" id="KAF6719229.1"/>
    </source>
</evidence>
<comment type="catalytic activity">
    <reaction evidence="14">
        <text>beta-D-glucosyl-(1&lt;-&gt;1)-N-octadecanoylsphing-4-enine + H2O = N-octadecanoylsphing-4-enine + D-glucose</text>
        <dbReference type="Rhea" id="RHEA:59284"/>
        <dbReference type="ChEBI" id="CHEBI:4167"/>
        <dbReference type="ChEBI" id="CHEBI:15377"/>
        <dbReference type="ChEBI" id="CHEBI:72961"/>
        <dbReference type="ChEBI" id="CHEBI:84719"/>
    </reaction>
    <physiologicalReaction direction="left-to-right" evidence="14">
        <dbReference type="Rhea" id="RHEA:59285"/>
    </physiologicalReaction>
</comment>
<comment type="catalytic activity">
    <reaction evidence="2">
        <text>a beta-D-glucosyl-(1&lt;-&gt;1')-N-acylsphing-4-enine + H2O = an N-acylsphing-4-enine + D-glucose</text>
        <dbReference type="Rhea" id="RHEA:13269"/>
        <dbReference type="ChEBI" id="CHEBI:4167"/>
        <dbReference type="ChEBI" id="CHEBI:15377"/>
        <dbReference type="ChEBI" id="CHEBI:22801"/>
        <dbReference type="ChEBI" id="CHEBI:52639"/>
        <dbReference type="EC" id="3.2.1.45"/>
    </reaction>
    <physiologicalReaction direction="left-to-right" evidence="2">
        <dbReference type="Rhea" id="RHEA:13270"/>
    </physiologicalReaction>
</comment>
<keyword evidence="9 22" id="KW-0326">Glycosidase</keyword>
<evidence type="ECO:0000256" key="4">
    <source>
        <dbReference type="ARBA" id="ARBA00012657"/>
    </source>
</evidence>
<dbReference type="InterPro" id="IPR017853">
    <property type="entry name" value="GH"/>
</dbReference>
<evidence type="ECO:0000256" key="11">
    <source>
        <dbReference type="ARBA" id="ARBA00048813"/>
    </source>
</evidence>
<evidence type="ECO:0000256" key="1">
    <source>
        <dbReference type="ARBA" id="ARBA00000448"/>
    </source>
</evidence>
<evidence type="ECO:0000256" key="9">
    <source>
        <dbReference type="ARBA" id="ARBA00023295"/>
    </source>
</evidence>
<feature type="active site" description="Nucleophile" evidence="21">
    <location>
        <position position="1036"/>
    </location>
</feature>
<dbReference type="SUPFAM" id="SSF51445">
    <property type="entry name" value="(Trans)glycosidases"/>
    <property type="match status" value="9"/>
</dbReference>
<comment type="catalytic activity">
    <reaction evidence="1">
        <text>Hydrolysis of terminal, non-reducing beta-D-glucosyl residues with release of beta-D-glucose.</text>
        <dbReference type="EC" id="3.2.1.21"/>
    </reaction>
</comment>
<keyword evidence="7 22" id="KW-0378">Hydrolase</keyword>
<dbReference type="PRINTS" id="PR00131">
    <property type="entry name" value="GLHYDRLASE1"/>
</dbReference>
<dbReference type="InterPro" id="IPR033132">
    <property type="entry name" value="GH_1_N_CS"/>
</dbReference>
<comment type="catalytic activity">
    <reaction evidence="11">
        <text>beta-D-galactosyl-(1&lt;-&gt;1)-sphing-4-enine + H2O = sphing-4-enine + D-galactose</text>
        <dbReference type="Rhea" id="RHEA:43908"/>
        <dbReference type="ChEBI" id="CHEBI:4139"/>
        <dbReference type="ChEBI" id="CHEBI:15377"/>
        <dbReference type="ChEBI" id="CHEBI:57756"/>
        <dbReference type="ChEBI" id="CHEBI:57934"/>
    </reaction>
    <physiologicalReaction direction="left-to-right" evidence="11">
        <dbReference type="Rhea" id="RHEA:43909"/>
    </physiologicalReaction>
</comment>
<dbReference type="GO" id="GO:0004336">
    <property type="term" value="F:galactosylceramidase activity"/>
    <property type="evidence" value="ECO:0007669"/>
    <property type="project" value="UniProtKB-EC"/>
</dbReference>
<dbReference type="FunFam" id="3.20.20.80:FF:000013">
    <property type="entry name" value="lactase-phlorizin hydrolase"/>
    <property type="match status" value="7"/>
</dbReference>
<feature type="active site" description="Nucleophile" evidence="21">
    <location>
        <position position="3154"/>
    </location>
</feature>
<dbReference type="Gene3D" id="3.20.20.80">
    <property type="entry name" value="Glycosidases"/>
    <property type="match status" value="9"/>
</dbReference>
<feature type="active site" description="Nucleophile" evidence="21">
    <location>
        <position position="2679"/>
    </location>
</feature>
<dbReference type="GO" id="GO:0016052">
    <property type="term" value="P:carbohydrate catabolic process"/>
    <property type="evidence" value="ECO:0007669"/>
    <property type="project" value="UniProtKB-ARBA"/>
</dbReference>
<dbReference type="Pfam" id="PF00232">
    <property type="entry name" value="Glyco_hydro_1"/>
    <property type="match status" value="9"/>
</dbReference>
<organism evidence="23 24">
    <name type="scientific">Oryzias melastigma</name>
    <name type="common">Marine medaka</name>
    <dbReference type="NCBI Taxonomy" id="30732"/>
    <lineage>
        <taxon>Eukaryota</taxon>
        <taxon>Metazoa</taxon>
        <taxon>Chordata</taxon>
        <taxon>Craniata</taxon>
        <taxon>Vertebrata</taxon>
        <taxon>Euteleostomi</taxon>
        <taxon>Actinopterygii</taxon>
        <taxon>Neopterygii</taxon>
        <taxon>Teleostei</taxon>
        <taxon>Neoteleostei</taxon>
        <taxon>Acanthomorphata</taxon>
        <taxon>Ovalentaria</taxon>
        <taxon>Atherinomorphae</taxon>
        <taxon>Beloniformes</taxon>
        <taxon>Adrianichthyidae</taxon>
        <taxon>Oryziinae</taxon>
        <taxon>Oryzias</taxon>
    </lineage>
</organism>
<protein>
    <recommendedName>
        <fullName evidence="17">Cytosolic beta-glucosidase</fullName>
        <ecNumber evidence="6">3.2.1.21</ecNumber>
        <ecNumber evidence="5">3.2.1.45</ecNumber>
        <ecNumber evidence="4">3.2.1.46</ecNumber>
    </recommendedName>
    <alternativeName>
        <fullName evidence="18">Cytosolic galactosylceramidase</fullName>
    </alternativeName>
    <alternativeName>
        <fullName evidence="20">Cytosolic glucosylceramidase</fullName>
    </alternativeName>
    <alternativeName>
        <fullName evidence="19">Cytosolic glycosylceramidase</fullName>
    </alternativeName>
</protein>
<gene>
    <name evidence="23" type="ORF">FQA47_005656</name>
</gene>
<dbReference type="PANTHER" id="PTHR10353:SF38">
    <property type="entry name" value="LACTASE_PHLORIZIN HYDROLASE"/>
    <property type="match status" value="1"/>
</dbReference>
<comment type="catalytic activity">
    <reaction evidence="15">
        <text>beta-D-glucosyl-(1&lt;-&gt;1)-sphing-4-enine + H2O = sphing-4-enine + D-glucose</text>
        <dbReference type="Rhea" id="RHEA:59288"/>
        <dbReference type="ChEBI" id="CHEBI:4167"/>
        <dbReference type="ChEBI" id="CHEBI:15377"/>
        <dbReference type="ChEBI" id="CHEBI:57756"/>
        <dbReference type="ChEBI" id="CHEBI:83992"/>
    </reaction>
    <physiologicalReaction direction="left-to-right" evidence="15">
        <dbReference type="Rhea" id="RHEA:59289"/>
    </physiologicalReaction>
</comment>
<evidence type="ECO:0000256" key="22">
    <source>
        <dbReference type="RuleBase" id="RU004468"/>
    </source>
</evidence>
<evidence type="ECO:0000256" key="2">
    <source>
        <dbReference type="ARBA" id="ARBA00001013"/>
    </source>
</evidence>
<dbReference type="Proteomes" id="UP000646548">
    <property type="component" value="Unassembled WGS sequence"/>
</dbReference>
<dbReference type="InterPro" id="IPR018120">
    <property type="entry name" value="Glyco_hydro_1_AS"/>
</dbReference>
<dbReference type="EC" id="3.2.1.21" evidence="6"/>
<evidence type="ECO:0000256" key="12">
    <source>
        <dbReference type="ARBA" id="ARBA00050809"/>
    </source>
</evidence>
<evidence type="ECO:0000256" key="21">
    <source>
        <dbReference type="PROSITE-ProRule" id="PRU10055"/>
    </source>
</evidence>
<evidence type="ECO:0000256" key="18">
    <source>
        <dbReference type="ARBA" id="ARBA00079026"/>
    </source>
</evidence>
<name>A0A834C108_ORYME</name>
<evidence type="ECO:0000256" key="15">
    <source>
        <dbReference type="ARBA" id="ARBA00052085"/>
    </source>
</evidence>
<feature type="non-terminal residue" evidence="23">
    <location>
        <position position="1"/>
    </location>
</feature>
<evidence type="ECO:0000256" key="17">
    <source>
        <dbReference type="ARBA" id="ARBA00068094"/>
    </source>
</evidence>
<comment type="subunit">
    <text evidence="3">Homodimer.</text>
</comment>
<dbReference type="PROSITE" id="PS00653">
    <property type="entry name" value="GLYCOSYL_HYDROL_F1_2"/>
    <property type="match status" value="6"/>
</dbReference>
<evidence type="ECO:0000256" key="20">
    <source>
        <dbReference type="ARBA" id="ARBA00083229"/>
    </source>
</evidence>
<comment type="catalytic activity">
    <reaction evidence="12">
        <text>beta-D-galactosyl-(1&lt;-&gt;1')-N-octadecanoylsphing-4-enine + H2O = N-octadecanoylsphing-4-enine + D-galactose</text>
        <dbReference type="Rhea" id="RHEA:59292"/>
        <dbReference type="ChEBI" id="CHEBI:4139"/>
        <dbReference type="ChEBI" id="CHEBI:15377"/>
        <dbReference type="ChEBI" id="CHEBI:72961"/>
        <dbReference type="ChEBI" id="CHEBI:84720"/>
    </reaction>
    <physiologicalReaction direction="left-to-right" evidence="12">
        <dbReference type="Rhea" id="RHEA:59293"/>
    </physiologicalReaction>
</comment>
<sequence>FAGKKLSFGLETKDKAALPHLEASTAADFLSVHIDYNCASPGDFEQQLRDFQISSGNLPVLIYKMTVHECAHSQQQPVEKLLHVLQSSGLDIIGCDIVEILLKMDQRKASLRSSHPGSRNSYQTVWDKFSSQSAADRDTFLEQSFPSGFQWATSAESFKVEGAWSVGGKGETIWDRFGHDNLAFENQTADLACDSYNKVEYDVYLLRGLQVNTYQFSISWARIFPTGHRDSQSEQGALYYDKLINALIESGIQPVVTLYHWDLPQALQDNGGWTNPTIVDAFKDYADFCFSRFGDRVKTWNTFSSPWVVSHAGHGTGEHPPGVKDYVSSSYQVTHNIIKSHAEAWHVYNDNYRATQGGKVGIALNSDWAEPKAPTNTEDIAAADRYLQFMLGWFAHPIFVDGDYSVALKTQIELKVKECPSSQPAVLPVFTTEEKARIKGTADFFGLNHFTSRLVNTAKGGCTPGPVGVGDYAADVDPSWPSTASDWIFSAPWGLRRLLNYISLEYLSANKVPIYITGNGMPTAYNTETINDVSRVEYLRNYINEALKAQALDGVDVQRFTVQSLMDGFEGPQGYSERFGLTHVNFEDANRQRTPKQSAYFFSGVIENNGFGTPARHLKEVAEITVTPRTSKLVASQVPSEAKVVWDTLSRQSRFQRHKYHYGTFPQDFLWGVSSSAYQIEGGWNADGKGPSIWDTFTHGINTIPEVANGDVACDSYNRLDEDLFMLGALKVKSYRFSLSWSRIFPDGRRSSLNQNGVNYYNRLIDGLLARGITPMVTLYYWDLPQALQDIGGWESVEMIDLFNDYSDFCFATFGDRVKFWITFNQPHTIAWAGYGTGAMPPNVNNPGTAPYIVAHNLIKAHATAYHTYDDKYRASQGGLVSIALDADWVEPYDVTVHREILAADRALQFRLGWFAHPIFKNGDYPEAMKEQVRAKSDLQKLTGSRLPAFTEEEKNFIMGTADVFCINHYTTKIVNHLTDELTPASYQFDRDIVENEEPNSPTTVIWGQRAVAWGLRRLLNWIKEEYGDPDIYVSENGAATDRGMTWDDIDRVFFYKTYIDEALKAYELDGVKIKGYIATSLLDSFEWLHGYIYAFGLHYVNFNDVNRPRTPKFSAHYLYQVMKDNGFPVTEVTGKLWGHFADDFMWSTATASYQIEGAWRADGKGMSIWDKFSHTPGKVLHNDNGDIACDSYNKLEIDIGLLKQLKVTHYRMSISWPRVLPDGTTNNINEAGVDYYHRVIDALLAANIQPQVTLYHWDLPQALEDQGGWLSDMVVDRFREYADFLFSRFGHKVKFWITINEPYIIALLGYGYGSFAPGISHDPGSLHYVAGHNVIKAHAEAWHVYNDKYRAEQKGRISITLNSDWAEPRNPYKQEDIDAAKRYMDFFLGWFANPIFVGDYNEPMKRIIRERSLANGLDKSRLPEFTPAEIERIRGTHDFFGLNHYTSVLAFSVDYGETLNYDADRGTVVISDRTWLESGSNWLKIAPLGFRKLLKYIKDEYGDPPILVTENGVSENGPVDLNDEHRSYFYENYINEMLKANMTDGANVIGYTAWSLMDNLEWASGYGERFGLFYVNHTNADRPRTPKTSVPFYTTIVRCNGFPNPADGPHDCTNPLFSTSGPISDVTTEPVQGNIVKFLGMELSIDEAVTGLNTTFALLIVSVVAVVGADFLSVDIDYSCVSSADFEQNLRNLQISSGNLPILILKMNVRDCTDSQHQPLKELLHVLQSSGLDIIGCDIVEILLKMDQRKASLRSSQPGSRNSYQTVWDKFGSQSAADRDTFLEQSFPSGFQWATSAESFKVEGGWLEGGKGETIWDRFGHDNLAFENQTADLACDSYNKVEYDVYLLRGLQVNTYQFSISWARIFPTGHRDSQSEQGALYYDKLINALIESDIQPVVTLYHWDLPQALQDNGGWTNPTIVDAFKDYANFCFSRFGDRVKTWNTFSSPWVVSHAGHGTGEHPPGVKDYVSSSYQVTHNIIKSHAEAWHVYNDNYRATQGGKVGIALNSDWAEPKAPTNTEDIAAADRYLQFMLGWFAHPIFVDGDYSAALKTQIELKVKECPSSQPAVLPVFTSEEKARIKGTADFFGLNHFTSRLVNTAKGGCTPGFVGVGDYGADVDPSWPSTASDWIFSAPWGLRRLLNYISLEYLSANKVPIYITGNGMPTAYNTETINDVSRVEYLRNYINEALKAQALDGVDVQRFTVQSLMDGFEGPQGYSERFGLLYVNFEDANRQRTPKQSAYFFSGVIENNGFGTPTRTFKKVAEIKFTPRPSKLVASQVPSEAKVVWDTLSRQTKFQRQVYHYGTFPQDFLWGVSSSAYQIEGGWNADGKGPSIWDTFSQVPGNIPENANGNVACDSYNRIDEDLNMLKTINVKSYRFSLSWSRIFPDGRRSSLNQKGVDYYNRLIDGLLTQGITPMVTLYYWDLPQALQDIGGWESSQMIDLFNDYSDFCFATFGDRVKFWITFNQPHTIAWAGYGTGAMPPNVNNPGTAPYIVAHNLIKAHATAYHTYDDKYRASQGGLVSIALDADWVEPYDLSVHREILAADRAMQFRLGWFAHPIFKNGDYPEAMKEQVEIKCDFQDLSNSRLPSFTEEEKNFIMGTADVFCINHYTTKIVNHLTDELTPASYQFDRDIAENEITDSPTTPIGGQRAVAWGLRRLLNWIKEEYGDPDIYVSENGAATDRGMTWDDTDRVFFYNTYIDEALKAYDIDGVKVKGYIATSLMDSFEWLHGYVYAFGLYHVDFNDPIRPRTPKYSSYVYSQIINNNGLPVPEEEKKMYGNFREDFLWSSSTSAYQIEGAWTADGKGLSIWDTFSHTPGKVANNDNGDISCDSYNKLDVDIGLLKQIRVSHYRFSISWPRVLPDGTVHNINEAGINYYQRVIDALLAANIQPQITLYHWDLPQALEDEGGWLNETIVDRFRDYADLLFSRFGQKVKLWITINEAYIVALLGYGYGSFAPGIDRDPSTLQYVAAHNIIKAHAEAWHVYNDKYRAEQNGLISITINSEWAEPRNPFKQEDIDGAKRYMDFFIGWFANPIFKGDYTESMKKYILERSLAAGLDKSRLPEFTPAEVERIKGTHDFFGLNYYTSVLVFPVDFGNTLNYDADRGVAFIHDRTWLDTGSSWLKMAPLGFRRILRYIKDEYGNPPVIVTENGLSENGPIDLNDEHRSYFYENHVNQLLKAYLVDGVDVRGYTAWSLMDNLEWASGYSERFGFFYVNHSHPDRPRTPKASVSYYTTLVNCNGFPDPAEGPHECMNLAKDIQWKLAYPNLQDDSSGLFRQSTSASWRITPSYHRQNSIKIQESKNAYQTVWDKFGSQSAADRDTFLEQSFPSGFQWATSAESFKVEGGWLEGGKGETIWDRFGHDNLAFENQTADLACDSYNKVEYDVYLLRGLQVNTYQFSISWARIFPTGHRDSQSEQGALYYDKLINTLIESGIQPVVTLYHWDLPQALQDNGGWTNPTIVDAFKDYADFCFSRFGDRVKTWNTFSSPWVVSHAGHGTGEHPPGVKDYCFLLLSGTNLLQNNNKPLILPLVHSSYHFFLPFQVTHNIIKSHAEAWHVYNDNYRATQGGKVGIALNSDWAEPKAPTNTEDIAAADRYLQFMLGWFAHPIFVDGDYSVALKTQIELKVKECPSSQPAVLPVFTTEEKARIKGTADFFGLNHFTSRLVNTAKGGCTPGPVGVGDYGADVDPSWPSTASDWIFSAPWGLRRLLNYISLEYLSVNKVPIYITGNGMPTAYNTETINDVSRVEYLRNYINEALKAQALDGVDVQRFTVQSLMDGFEGPQGYSERFGLTHVNFEDANRQRTPKQSAYFFSGVIENNGFGTPTRHLKKVAEITVTPRTSKLVASQVPSEAKVVWDTLSRQTKFQRQLYHYGTFSQDFLWGVSSSAYQTEGGWNADGKGPSIWDTFSQVPGNIPENANGNVACDSYNRIDEDFFMLGALKVKSYRFSLSWSRIFPDGRRSSLNQNGVNYYNRLIDGLLARGITPMVTLYYWDLPQALQNIGGWESIEMIDLFNDYSDFCFATFGDRVKFWITFNQPHTIAWAGYGTGAMPPNVKNPGTAPYIVAHNLIKAHATAYHTYDDKYRASQGGLVSIALDADWIEPSDINDPHRILAADRAMQFRLGWFAHPIFKNGDYPEAMKKQVFAKSELQGMSESRLPSFTEEEKNFIKGAADVFCLNHYTTKIVTHITDRLLPPSYQTDRDIVENQETDSPTTAIEEQRAAAWGLRRLLNWIKEEYGDPNIYISENGAALDAGTLRDDINRVFFYKTYIDEALKAYELDGVKVKGYIATSLMDSFEWLNGYKLGFGLHHVDFGNINRPRTPKYSAHYYYQIMKDNGFPLPDDERMEWGHFPKDFIWSCATAAYQIEGGWREDGKGLSIWDKFAHTSLKIADFDNGDIACDSYHKIEEDVAILKQLKVTHYRFSISWSRILPDGTMNYINDAGLNYYHRLVDALLAANVQPHVTLYHWDLPQALQDVGGWENDTIVDRFRDYADLIFSRLGHKVKLWVTINEPYNVAMVGHGYGVSAPGESFRPGTLPYIVGHNLIKAHAEAWHVYNDKYRAEQKGMVSITINSDWSEPRNPYKQEDITAARRLLQVC</sequence>
<evidence type="ECO:0000256" key="3">
    <source>
        <dbReference type="ARBA" id="ARBA00011738"/>
    </source>
</evidence>
<dbReference type="PANTHER" id="PTHR10353">
    <property type="entry name" value="GLYCOSYL HYDROLASE"/>
    <property type="match status" value="1"/>
</dbReference>
<proteinExistence type="inferred from homology"/>
<dbReference type="EMBL" id="WKFB01000629">
    <property type="protein sequence ID" value="KAF6719229.1"/>
    <property type="molecule type" value="Genomic_DNA"/>
</dbReference>
<dbReference type="GO" id="GO:0004348">
    <property type="term" value="F:glucosylceramidase activity"/>
    <property type="evidence" value="ECO:0007669"/>
    <property type="project" value="UniProtKB-EC"/>
</dbReference>
<evidence type="ECO:0000256" key="8">
    <source>
        <dbReference type="ARBA" id="ARBA00023180"/>
    </source>
</evidence>
<feature type="active site" description="Nucleophile" evidence="21">
    <location>
        <position position="4251"/>
    </location>
</feature>
<dbReference type="GO" id="GO:0000016">
    <property type="term" value="F:lactase activity"/>
    <property type="evidence" value="ECO:0007669"/>
    <property type="project" value="TreeGrafter"/>
</dbReference>
<comment type="similarity">
    <text evidence="16">Belongs to the glycosyl hydrolase 1 family. Klotho subfamily.</text>
</comment>
<comment type="catalytic activity">
    <reaction evidence="13">
        <text>a beta-D-xylosyl-(1&lt;-&gt;1')-N-acylsphing-4-enine + cholesterol = cholesteryl 3-beta-D-xyloside + an N-acylsphing-4-enine</text>
        <dbReference type="Rhea" id="RHEA:70239"/>
        <dbReference type="ChEBI" id="CHEBI:16113"/>
        <dbReference type="ChEBI" id="CHEBI:52639"/>
        <dbReference type="ChEBI" id="CHEBI:189067"/>
        <dbReference type="ChEBI" id="CHEBI:189068"/>
    </reaction>
    <physiologicalReaction direction="left-to-right" evidence="13">
        <dbReference type="Rhea" id="RHEA:70240"/>
    </physiologicalReaction>
    <physiologicalReaction direction="right-to-left" evidence="13">
        <dbReference type="Rhea" id="RHEA:70241"/>
    </physiologicalReaction>
</comment>
<evidence type="ECO:0000256" key="6">
    <source>
        <dbReference type="ARBA" id="ARBA00012744"/>
    </source>
</evidence>
<evidence type="ECO:0000256" key="5">
    <source>
        <dbReference type="ARBA" id="ARBA00012658"/>
    </source>
</evidence>
<comment type="catalytic activity">
    <reaction evidence="10">
        <text>a beta-D-galactosyl-(1&lt;-&gt;1')-N-acylsphing-4-enine + H2O = an N-acylsphing-4-enine + D-galactose</text>
        <dbReference type="Rhea" id="RHEA:14297"/>
        <dbReference type="ChEBI" id="CHEBI:4139"/>
        <dbReference type="ChEBI" id="CHEBI:15377"/>
        <dbReference type="ChEBI" id="CHEBI:18390"/>
        <dbReference type="ChEBI" id="CHEBI:52639"/>
        <dbReference type="EC" id="3.2.1.46"/>
    </reaction>
    <physiologicalReaction direction="left-to-right" evidence="10">
        <dbReference type="Rhea" id="RHEA:14298"/>
    </physiologicalReaction>
</comment>
<dbReference type="FunFam" id="3.20.20.80:FF:000011">
    <property type="entry name" value="Cytosolic beta-glucosidase"/>
    <property type="match status" value="1"/>
</dbReference>
<evidence type="ECO:0000313" key="24">
    <source>
        <dbReference type="Proteomes" id="UP000646548"/>
    </source>
</evidence>